<accession>A0A0A9WAI1</accession>
<dbReference type="EMBL" id="GBHO01040101">
    <property type="protein sequence ID" value="JAG03503.1"/>
    <property type="molecule type" value="Transcribed_RNA"/>
</dbReference>
<proteinExistence type="predicted"/>
<dbReference type="EMBL" id="GDHC01015370">
    <property type="protein sequence ID" value="JAQ03259.1"/>
    <property type="molecule type" value="Transcribed_RNA"/>
</dbReference>
<reference evidence="1" key="2">
    <citation type="submission" date="2014-07" db="EMBL/GenBank/DDBJ databases">
        <authorList>
            <person name="Hull J."/>
        </authorList>
    </citation>
    <scope>NUCLEOTIDE SEQUENCE</scope>
</reference>
<reference evidence="1" key="1">
    <citation type="journal article" date="2014" name="PLoS ONE">
        <title>Transcriptome-Based Identification of ABC Transporters in the Western Tarnished Plant Bug Lygus hesperus.</title>
        <authorList>
            <person name="Hull J.J."/>
            <person name="Chaney K."/>
            <person name="Geib S.M."/>
            <person name="Fabrick J.A."/>
            <person name="Brent C.S."/>
            <person name="Walsh D."/>
            <person name="Lavine L.C."/>
        </authorList>
    </citation>
    <scope>NUCLEOTIDE SEQUENCE</scope>
</reference>
<reference evidence="2" key="3">
    <citation type="journal article" date="2016" name="Gigascience">
        <title>De novo construction of an expanded transcriptome assembly for the western tarnished plant bug, Lygus hesperus.</title>
        <authorList>
            <person name="Tassone E.E."/>
            <person name="Geib S.M."/>
            <person name="Hall B."/>
            <person name="Fabrick J.A."/>
            <person name="Brent C.S."/>
            <person name="Hull J.J."/>
        </authorList>
    </citation>
    <scope>NUCLEOTIDE SEQUENCE</scope>
</reference>
<gene>
    <name evidence="1" type="ORF">CM83_12443</name>
    <name evidence="2" type="ORF">g.7298</name>
</gene>
<evidence type="ECO:0000313" key="1">
    <source>
        <dbReference type="EMBL" id="JAG03503.1"/>
    </source>
</evidence>
<sequence length="111" mass="11797">MNYENVWLHLNDFVALVQVLTSMYSINVSLTNSLRVSSLSASLNNTSWLSGSNNATNGLQSSLKVHKSYNNNSQTTTAISAAVIGASTAQTVTNKLTMSTTTEAAAISVRP</sequence>
<protein>
    <submittedName>
        <fullName evidence="1">Uncharacterized protein</fullName>
    </submittedName>
</protein>
<name>A0A0A9WAI1_LYGHE</name>
<organism evidence="1">
    <name type="scientific">Lygus hesperus</name>
    <name type="common">Western plant bug</name>
    <dbReference type="NCBI Taxonomy" id="30085"/>
    <lineage>
        <taxon>Eukaryota</taxon>
        <taxon>Metazoa</taxon>
        <taxon>Ecdysozoa</taxon>
        <taxon>Arthropoda</taxon>
        <taxon>Hexapoda</taxon>
        <taxon>Insecta</taxon>
        <taxon>Pterygota</taxon>
        <taxon>Neoptera</taxon>
        <taxon>Paraneoptera</taxon>
        <taxon>Hemiptera</taxon>
        <taxon>Heteroptera</taxon>
        <taxon>Panheteroptera</taxon>
        <taxon>Cimicomorpha</taxon>
        <taxon>Miridae</taxon>
        <taxon>Mirini</taxon>
        <taxon>Lygus</taxon>
    </lineage>
</organism>
<evidence type="ECO:0000313" key="2">
    <source>
        <dbReference type="EMBL" id="JAQ03259.1"/>
    </source>
</evidence>
<dbReference type="AlphaFoldDB" id="A0A0A9WAI1"/>